<proteinExistence type="predicted"/>
<dbReference type="Gene3D" id="3.50.50.60">
    <property type="entry name" value="FAD/NAD(P)-binding domain"/>
    <property type="match status" value="1"/>
</dbReference>
<evidence type="ECO:0000313" key="3">
    <source>
        <dbReference type="EMBL" id="SLN37850.1"/>
    </source>
</evidence>
<dbReference type="InterPro" id="IPR006076">
    <property type="entry name" value="FAD-dep_OxRdtase"/>
</dbReference>
<keyword evidence="1 3" id="KW-0560">Oxidoreductase</keyword>
<keyword evidence="4" id="KW-1185">Reference proteome</keyword>
<gene>
    <name evidence="3" type="primary">puuB_3</name>
    <name evidence="3" type="ORF">PEL8287_01831</name>
</gene>
<name>A0A1Y5SHA7_9RHOB</name>
<dbReference type="AlphaFoldDB" id="A0A1Y5SHA7"/>
<dbReference type="RefSeq" id="WP_085892079.1">
    <property type="nucleotide sequence ID" value="NZ_FWFL01000004.1"/>
</dbReference>
<dbReference type="EMBL" id="FWFL01000004">
    <property type="protein sequence ID" value="SLN37850.1"/>
    <property type="molecule type" value="Genomic_DNA"/>
</dbReference>
<dbReference type="Pfam" id="PF01266">
    <property type="entry name" value="DAO"/>
    <property type="match status" value="1"/>
</dbReference>
<dbReference type="EC" id="1.4.3.-" evidence="3"/>
<dbReference type="Proteomes" id="UP000193827">
    <property type="component" value="Unassembled WGS sequence"/>
</dbReference>
<organism evidence="3 4">
    <name type="scientific">Roseovarius litorisediminis</name>
    <dbReference type="NCBI Taxonomy" id="1312363"/>
    <lineage>
        <taxon>Bacteria</taxon>
        <taxon>Pseudomonadati</taxon>
        <taxon>Pseudomonadota</taxon>
        <taxon>Alphaproteobacteria</taxon>
        <taxon>Rhodobacterales</taxon>
        <taxon>Roseobacteraceae</taxon>
        <taxon>Roseovarius</taxon>
    </lineage>
</organism>
<evidence type="ECO:0000313" key="4">
    <source>
        <dbReference type="Proteomes" id="UP000193827"/>
    </source>
</evidence>
<sequence>MVIRWTDEAERGYPYWWHALEGQSPLNEALPEKCELLVIGAGYAGLSAALAAQNCGAQVVVVDADEPGQGASTRNGGMFGAHPRLGWHDLAARFGTATADALFAEAKPALDWARGLIAEQGIECDLQESGRVQLAWTASHFENQKRLAGQVRDKSEVQVRIVERDDLKQEIETDRYFGGLVFSEHCAIHPAKFHQGLLRAVRRKDIPVVAHARVDALERAGAGFEARTPKGVIRADKVLLATNGYTTKPFGWHAARVFPLPSYLIATEELPPNLIGHIAPGRRMMVETRARHSYYRISPDGRRILFGGRASMTNIDLATAAKRQHQTMCEIWPVLADVKLSHVWTGNTGYSFSHMPHVGSDRGLHYAMGFSGSGTVMAPYLGAKAAYQAMGDMRGKTAYSDTRFNRHWLHPFNKPHFLKAADLWYRGWVDRWENRQGR</sequence>
<protein>
    <submittedName>
        <fullName evidence="3">Gamma-glutamylputrescine oxidoreductase</fullName>
        <ecNumber evidence="3">1.4.3.-</ecNumber>
    </submittedName>
</protein>
<dbReference type="GO" id="GO:0005737">
    <property type="term" value="C:cytoplasm"/>
    <property type="evidence" value="ECO:0007669"/>
    <property type="project" value="TreeGrafter"/>
</dbReference>
<accession>A0A1Y5SHA7</accession>
<dbReference type="InterPro" id="IPR036188">
    <property type="entry name" value="FAD/NAD-bd_sf"/>
</dbReference>
<dbReference type="OrthoDB" id="9806601at2"/>
<dbReference type="PANTHER" id="PTHR13847">
    <property type="entry name" value="SARCOSINE DEHYDROGENASE-RELATED"/>
    <property type="match status" value="1"/>
</dbReference>
<dbReference type="GO" id="GO:0016491">
    <property type="term" value="F:oxidoreductase activity"/>
    <property type="evidence" value="ECO:0007669"/>
    <property type="project" value="UniProtKB-KW"/>
</dbReference>
<feature type="domain" description="FAD dependent oxidoreductase" evidence="2">
    <location>
        <begin position="36"/>
        <end position="387"/>
    </location>
</feature>
<dbReference type="PANTHER" id="PTHR13847:SF281">
    <property type="entry name" value="FAD DEPENDENT OXIDOREDUCTASE DOMAIN-CONTAINING PROTEIN"/>
    <property type="match status" value="1"/>
</dbReference>
<reference evidence="3 4" key="1">
    <citation type="submission" date="2017-03" db="EMBL/GenBank/DDBJ databases">
        <authorList>
            <person name="Afonso C.L."/>
            <person name="Miller P.J."/>
            <person name="Scott M.A."/>
            <person name="Spackman E."/>
            <person name="Goraichik I."/>
            <person name="Dimitrov K.M."/>
            <person name="Suarez D.L."/>
            <person name="Swayne D.E."/>
        </authorList>
    </citation>
    <scope>NUCLEOTIDE SEQUENCE [LARGE SCALE GENOMIC DNA]</scope>
    <source>
        <strain evidence="3 4">CECT 8287</strain>
    </source>
</reference>
<evidence type="ECO:0000259" key="2">
    <source>
        <dbReference type="Pfam" id="PF01266"/>
    </source>
</evidence>
<dbReference type="SUPFAM" id="SSF51905">
    <property type="entry name" value="FAD/NAD(P)-binding domain"/>
    <property type="match status" value="1"/>
</dbReference>
<dbReference type="Gene3D" id="3.30.9.10">
    <property type="entry name" value="D-Amino Acid Oxidase, subunit A, domain 2"/>
    <property type="match status" value="1"/>
</dbReference>
<evidence type="ECO:0000256" key="1">
    <source>
        <dbReference type="ARBA" id="ARBA00023002"/>
    </source>
</evidence>